<organism evidence="3 4">
    <name type="scientific">Dactylosporangium fulvum</name>
    <dbReference type="NCBI Taxonomy" id="53359"/>
    <lineage>
        <taxon>Bacteria</taxon>
        <taxon>Bacillati</taxon>
        <taxon>Actinomycetota</taxon>
        <taxon>Actinomycetes</taxon>
        <taxon>Micromonosporales</taxon>
        <taxon>Micromonosporaceae</taxon>
        <taxon>Dactylosporangium</taxon>
    </lineage>
</organism>
<dbReference type="EMBL" id="CP073720">
    <property type="protein sequence ID" value="UWP81760.1"/>
    <property type="molecule type" value="Genomic_DNA"/>
</dbReference>
<evidence type="ECO:0000313" key="3">
    <source>
        <dbReference type="EMBL" id="UWP81760.1"/>
    </source>
</evidence>
<keyword evidence="4" id="KW-1185">Reference proteome</keyword>
<evidence type="ECO:0000256" key="1">
    <source>
        <dbReference type="SAM" id="MobiDB-lite"/>
    </source>
</evidence>
<evidence type="ECO:0008006" key="5">
    <source>
        <dbReference type="Google" id="ProtNLM"/>
    </source>
</evidence>
<reference evidence="3" key="2">
    <citation type="submission" date="2022-09" db="EMBL/GenBank/DDBJ databases">
        <title>Biosynthetic gene clusters of Dactylosporangioum fulvum.</title>
        <authorList>
            <person name="Caradec T."/>
        </authorList>
    </citation>
    <scope>NUCLEOTIDE SEQUENCE</scope>
    <source>
        <strain evidence="3">NRRL B-16292</strain>
    </source>
</reference>
<dbReference type="RefSeq" id="WP_259859530.1">
    <property type="nucleotide sequence ID" value="NZ_BAAAST010000052.1"/>
</dbReference>
<proteinExistence type="predicted"/>
<accession>A0ABY5VVY2</accession>
<reference evidence="3" key="1">
    <citation type="submission" date="2021-04" db="EMBL/GenBank/DDBJ databases">
        <authorList>
            <person name="Hartkoorn R.C."/>
            <person name="Beaudoing E."/>
            <person name="Hot D."/>
        </authorList>
    </citation>
    <scope>NUCLEOTIDE SEQUENCE</scope>
    <source>
        <strain evidence="3">NRRL B-16292</strain>
    </source>
</reference>
<feature type="compositionally biased region" description="Low complexity" evidence="1">
    <location>
        <begin position="80"/>
        <end position="92"/>
    </location>
</feature>
<feature type="region of interest" description="Disordered" evidence="1">
    <location>
        <begin position="64"/>
        <end position="92"/>
    </location>
</feature>
<name>A0ABY5VVY2_9ACTN</name>
<feature type="signal peptide" evidence="2">
    <location>
        <begin position="1"/>
        <end position="20"/>
    </location>
</feature>
<feature type="chain" id="PRO_5045504384" description="CopC domain-containing protein" evidence="2">
    <location>
        <begin position="21"/>
        <end position="92"/>
    </location>
</feature>
<evidence type="ECO:0000256" key="2">
    <source>
        <dbReference type="SAM" id="SignalP"/>
    </source>
</evidence>
<evidence type="ECO:0000313" key="4">
    <source>
        <dbReference type="Proteomes" id="UP001059617"/>
    </source>
</evidence>
<keyword evidence="2" id="KW-0732">Signal</keyword>
<protein>
    <recommendedName>
        <fullName evidence="5">CopC domain-containing protein</fullName>
    </recommendedName>
</protein>
<gene>
    <name evidence="3" type="ORF">Dfulv_42795</name>
</gene>
<sequence length="92" mass="9293">MRRLALTICALILGAGFSPALPSTAESPSAPVAEVFVAFSQQSTVDEQAVVELSGEPPVATAVPATVPAPQWPSGDLRVGAAAGRAPPRTLT</sequence>
<dbReference type="Proteomes" id="UP001059617">
    <property type="component" value="Chromosome"/>
</dbReference>